<feature type="region of interest" description="Disordered" evidence="2">
    <location>
        <begin position="27"/>
        <end position="49"/>
    </location>
</feature>
<protein>
    <submittedName>
        <fullName evidence="3">Uncharacterized protein</fullName>
    </submittedName>
</protein>
<sequence>MKKYRGFRLGRRLAFIWRSLHQPPSKHRGYLRLSSDGPTHRKRDPTKEMEEKNAVAARIAHWGRCLAQRLCQRRHRLLGNQADGDEKEEILRHRNVPKPPPRGHLAVYVGREGVDPLYRVMVPVVFFNHPLFGELLKSAQEEFGFCRSGGIVIPCPISDFESVRRRVAAAAGVRYRHSGNAEPGVWES</sequence>
<dbReference type="EMBL" id="LR746270">
    <property type="protein sequence ID" value="CAA7399763.1"/>
    <property type="molecule type" value="Genomic_DNA"/>
</dbReference>
<dbReference type="PANTHER" id="PTHR31374:SF304">
    <property type="entry name" value="OS04G0537100 PROTEIN"/>
    <property type="match status" value="1"/>
</dbReference>
<dbReference type="GO" id="GO:0009733">
    <property type="term" value="P:response to auxin"/>
    <property type="evidence" value="ECO:0007669"/>
    <property type="project" value="InterPro"/>
</dbReference>
<evidence type="ECO:0000313" key="4">
    <source>
        <dbReference type="Proteomes" id="UP000663760"/>
    </source>
</evidence>
<proteinExistence type="inferred from homology"/>
<dbReference type="PANTHER" id="PTHR31374">
    <property type="entry name" value="AUXIN-INDUCED PROTEIN-LIKE-RELATED"/>
    <property type="match status" value="1"/>
</dbReference>
<dbReference type="OrthoDB" id="1026046at2759"/>
<gene>
    <name evidence="3" type="ORF">SI8410_07010433</name>
</gene>
<keyword evidence="4" id="KW-1185">Reference proteome</keyword>
<evidence type="ECO:0000256" key="1">
    <source>
        <dbReference type="ARBA" id="ARBA00006974"/>
    </source>
</evidence>
<reference evidence="3" key="1">
    <citation type="submission" date="2020-02" db="EMBL/GenBank/DDBJ databases">
        <authorList>
            <person name="Scholz U."/>
            <person name="Mascher M."/>
            <person name="Fiebig A."/>
        </authorList>
    </citation>
    <scope>NUCLEOTIDE SEQUENCE</scope>
</reference>
<dbReference type="Pfam" id="PF02519">
    <property type="entry name" value="Auxin_inducible"/>
    <property type="match status" value="1"/>
</dbReference>
<comment type="similarity">
    <text evidence="1">Belongs to the ARG7 family.</text>
</comment>
<dbReference type="InterPro" id="IPR003676">
    <property type="entry name" value="SAUR_fam"/>
</dbReference>
<evidence type="ECO:0000256" key="2">
    <source>
        <dbReference type="SAM" id="MobiDB-lite"/>
    </source>
</evidence>
<dbReference type="AlphaFoldDB" id="A0A7I8KPN3"/>
<name>A0A7I8KPN3_SPIIN</name>
<accession>A0A7I8KPN3</accession>
<evidence type="ECO:0000313" key="3">
    <source>
        <dbReference type="EMBL" id="CAA7399763.1"/>
    </source>
</evidence>
<dbReference type="Proteomes" id="UP000663760">
    <property type="component" value="Chromosome 7"/>
</dbReference>
<organism evidence="3 4">
    <name type="scientific">Spirodela intermedia</name>
    <name type="common">Intermediate duckweed</name>
    <dbReference type="NCBI Taxonomy" id="51605"/>
    <lineage>
        <taxon>Eukaryota</taxon>
        <taxon>Viridiplantae</taxon>
        <taxon>Streptophyta</taxon>
        <taxon>Embryophyta</taxon>
        <taxon>Tracheophyta</taxon>
        <taxon>Spermatophyta</taxon>
        <taxon>Magnoliopsida</taxon>
        <taxon>Liliopsida</taxon>
        <taxon>Araceae</taxon>
        <taxon>Lemnoideae</taxon>
        <taxon>Spirodela</taxon>
    </lineage>
</organism>